<evidence type="ECO:0000256" key="3">
    <source>
        <dbReference type="ARBA" id="ARBA00022827"/>
    </source>
</evidence>
<dbReference type="PANTHER" id="PTHR43004">
    <property type="entry name" value="TRK SYSTEM POTASSIUM UPTAKE PROTEIN"/>
    <property type="match status" value="1"/>
</dbReference>
<dbReference type="Gene3D" id="3.50.50.60">
    <property type="entry name" value="FAD/NAD(P)-binding domain"/>
    <property type="match status" value="1"/>
</dbReference>
<dbReference type="Gene3D" id="3.30.9.10">
    <property type="entry name" value="D-Amino Acid Oxidase, subunit A, domain 2"/>
    <property type="match status" value="1"/>
</dbReference>
<dbReference type="PANTHER" id="PTHR43004:SF19">
    <property type="entry name" value="BINDING MONOOXYGENASE, PUTATIVE (JCVI)-RELATED"/>
    <property type="match status" value="1"/>
</dbReference>
<evidence type="ECO:0000313" key="5">
    <source>
        <dbReference type="EMBL" id="TLH53428.1"/>
    </source>
</evidence>
<dbReference type="GO" id="GO:0016709">
    <property type="term" value="F:oxidoreductase activity, acting on paired donors, with incorporation or reduction of molecular oxygen, NAD(P)H as one donor, and incorporation of one atom of oxygen"/>
    <property type="evidence" value="ECO:0007669"/>
    <property type="project" value="UniProtKB-ARBA"/>
</dbReference>
<keyword evidence="3" id="KW-0274">FAD</keyword>
<reference evidence="5" key="1">
    <citation type="submission" date="2018-01" db="EMBL/GenBank/DDBJ databases">
        <title>Comparative genomics of Mycobacterium mucogenicum and Mycobacterium neoaurum clade members emphasizing tRNA and non-coding RNA.</title>
        <authorList>
            <person name="Behra P.R.K."/>
            <person name="Pettersson B.M.F."/>
            <person name="Das S."/>
            <person name="Dasgupta S."/>
            <person name="Kirsebom L.A."/>
        </authorList>
    </citation>
    <scope>NUCLEOTIDE SEQUENCE</scope>
    <source>
        <strain evidence="5">DSM 44124</strain>
    </source>
</reference>
<evidence type="ECO:0000256" key="1">
    <source>
        <dbReference type="ARBA" id="ARBA00001974"/>
    </source>
</evidence>
<sequence>MPKTQRSPEDYTPDLRRRSAVPSEVTIVGGGSTGCTLALLLSRYGIATTVLERRTEVLNHPAATILNARSQEIWHHANPNLAEQIAALAPPAEQIAMARWYTDLSSPPLGEIDLLADHERVESVKSHSRYLITHVGQQRLNAVLWESVDADPLVTVRRGVQVKHVSTTPSGATVRAVAANGAEEDISSRFVIAADGSNSVVREAMNIAMRGPVLANMASVYFSARLFSDGIHPVLSFIYTPTFCGILVAHTDDNYVLMTPYLSDKQEIARDARAYWTRILPRVIGREESFRIHSTGTWTMTSQMAETFAKGNVILVGDAAHRFPHTGGFGLNSGVQDAHNLAWKLAAVLEGRAPAGLLDSYEPERRPTVECFAAQSVANHFRMDAILEGLTSGNRALARVTRAFAHPAVDRLPAAVTRRVADAMMNRAMRPIAKLSGDSASARNWRETIRQRIPGQIEEVASTGLEFGYAYSGDLIRTESTPQPKLGEGVIDYRPTTWPGARLPHMWLAGEGDPEATHDLLDLRDYTLFTPDPLSWHAAVPSTLPVVIVALDPAPGIDRRQVLDLFEVGEHGAVLVRPDGHVVWRTTSAALSAATELERTVSRIVITTERASAAT</sequence>
<keyword evidence="2" id="KW-0285">Flavoprotein</keyword>
<dbReference type="SUPFAM" id="SSF51905">
    <property type="entry name" value="FAD/NAD(P)-binding domain"/>
    <property type="match status" value="1"/>
</dbReference>
<evidence type="ECO:0000256" key="2">
    <source>
        <dbReference type="ARBA" id="ARBA00022630"/>
    </source>
</evidence>
<dbReference type="GO" id="GO:0071949">
    <property type="term" value="F:FAD binding"/>
    <property type="evidence" value="ECO:0007669"/>
    <property type="project" value="InterPro"/>
</dbReference>
<dbReference type="Pfam" id="PF21274">
    <property type="entry name" value="Rng_hyd_C"/>
    <property type="match status" value="1"/>
</dbReference>
<comment type="caution">
    <text evidence="5">The sequence shown here is derived from an EMBL/GenBank/DDBJ whole genome shotgun (WGS) entry which is preliminary data.</text>
</comment>
<dbReference type="InterPro" id="IPR002938">
    <property type="entry name" value="FAD-bd"/>
</dbReference>
<accession>A0A8H2JCX0</accession>
<name>A0A8H2JCX0_MYCMU</name>
<organism evidence="5">
    <name type="scientific">Mycolicibacterium mucogenicum DSM 44124</name>
    <dbReference type="NCBI Taxonomy" id="1226753"/>
    <lineage>
        <taxon>Bacteria</taxon>
        <taxon>Bacillati</taxon>
        <taxon>Actinomycetota</taxon>
        <taxon>Actinomycetes</taxon>
        <taxon>Mycobacteriales</taxon>
        <taxon>Mycobacteriaceae</taxon>
        <taxon>Mycolicibacterium</taxon>
    </lineage>
</organism>
<comment type="cofactor">
    <cofactor evidence="1">
        <name>FAD</name>
        <dbReference type="ChEBI" id="CHEBI:57692"/>
    </cofactor>
</comment>
<dbReference type="PRINTS" id="PR00420">
    <property type="entry name" value="RNGMNOXGNASE"/>
</dbReference>
<dbReference type="Pfam" id="PF01494">
    <property type="entry name" value="FAD_binding_3"/>
    <property type="match status" value="1"/>
</dbReference>
<dbReference type="Gene3D" id="3.40.30.120">
    <property type="match status" value="1"/>
</dbReference>
<keyword evidence="5" id="KW-0560">Oxidoreductase</keyword>
<dbReference type="AlphaFoldDB" id="A0A8H2JCX0"/>
<dbReference type="InterPro" id="IPR036188">
    <property type="entry name" value="FAD/NAD-bd_sf"/>
</dbReference>
<keyword evidence="5" id="KW-0503">Monooxygenase</keyword>
<evidence type="ECO:0000259" key="4">
    <source>
        <dbReference type="Pfam" id="PF01494"/>
    </source>
</evidence>
<dbReference type="PROSITE" id="PS51257">
    <property type="entry name" value="PROKAR_LIPOPROTEIN"/>
    <property type="match status" value="1"/>
</dbReference>
<feature type="domain" description="FAD-binding" evidence="4">
    <location>
        <begin position="24"/>
        <end position="370"/>
    </location>
</feature>
<dbReference type="EMBL" id="POTL01000001">
    <property type="protein sequence ID" value="TLH53428.1"/>
    <property type="molecule type" value="Genomic_DNA"/>
</dbReference>
<protein>
    <submittedName>
        <fullName evidence="5">Monooxygenase</fullName>
    </submittedName>
</protein>
<dbReference type="InterPro" id="IPR050641">
    <property type="entry name" value="RIFMO-like"/>
</dbReference>
<gene>
    <name evidence="5" type="ORF">C1S78_14610</name>
</gene>
<proteinExistence type="predicted"/>